<evidence type="ECO:0000313" key="3">
    <source>
        <dbReference type="EMBL" id="KAK0728013.1"/>
    </source>
</evidence>
<evidence type="ECO:0000313" key="4">
    <source>
        <dbReference type="Proteomes" id="UP001172101"/>
    </source>
</evidence>
<dbReference type="PANTHER" id="PTHR35910">
    <property type="entry name" value="2EXR DOMAIN-CONTAINING PROTEIN"/>
    <property type="match status" value="1"/>
</dbReference>
<reference evidence="3" key="1">
    <citation type="submission" date="2023-06" db="EMBL/GenBank/DDBJ databases">
        <title>Genome-scale phylogeny and comparative genomics of the fungal order Sordariales.</title>
        <authorList>
            <consortium name="Lawrence Berkeley National Laboratory"/>
            <person name="Hensen N."/>
            <person name="Bonometti L."/>
            <person name="Westerberg I."/>
            <person name="Brannstrom I.O."/>
            <person name="Guillou S."/>
            <person name="Cros-Aarteil S."/>
            <person name="Calhoun S."/>
            <person name="Haridas S."/>
            <person name="Kuo A."/>
            <person name="Mondo S."/>
            <person name="Pangilinan J."/>
            <person name="Riley R."/>
            <person name="LaButti K."/>
            <person name="Andreopoulos B."/>
            <person name="Lipzen A."/>
            <person name="Chen C."/>
            <person name="Yanf M."/>
            <person name="Daum C."/>
            <person name="Ng V."/>
            <person name="Clum A."/>
            <person name="Steindorff A."/>
            <person name="Ohm R."/>
            <person name="Martin F."/>
            <person name="Silar P."/>
            <person name="Natvig D."/>
            <person name="Lalanne C."/>
            <person name="Gautier V."/>
            <person name="Ament-velasquez S.L."/>
            <person name="Kruys A."/>
            <person name="Hutchinson M.I."/>
            <person name="Powell A.J."/>
            <person name="Barry K."/>
            <person name="Miller A.N."/>
            <person name="Grigoriev I.V."/>
            <person name="Debuchy R."/>
            <person name="Gladieux P."/>
            <person name="Thoren M.H."/>
            <person name="Johannesson H."/>
        </authorList>
    </citation>
    <scope>NUCLEOTIDE SEQUENCE</scope>
    <source>
        <strain evidence="3">SMH2392-1A</strain>
    </source>
</reference>
<sequence length="344" mass="37557">MLDPQMGLFTMTSWAPALDPADMMFYNTTAGDYLDDDDGGLNTSYWLHLVIKIGILCGWFSDRLKQHACLIREACSEAAEERRMRAAGSAVSGSSSPAGEATTAPTTFPQFSRLPAELRQQIWAESLPGPRVLMLQVPKTSRRPKLRLAWRRHKHTLTTNSPSPSHGYSRNNSTTATSNHNHSRSNSDRQNVWSCTAPIPTALHVCAESRAFAQRHYRLGLAPGGTNKSGAPSPRIYVDFSRDVIALDAAAVVSAAGRNLWRLTRDVRCVRHLAVAALGGLSAGWFGADNGGRRRAGLDGVEDVAVVDSALFAAGIVPRVAQLDWVHWMRWQCGKGRARWAVGG</sequence>
<dbReference type="RefSeq" id="XP_060300868.1">
    <property type="nucleotide sequence ID" value="XM_060435828.1"/>
</dbReference>
<gene>
    <name evidence="3" type="ORF">B0T26DRAFT_606674</name>
</gene>
<protein>
    <recommendedName>
        <fullName evidence="2">2EXR domain-containing protein</fullName>
    </recommendedName>
</protein>
<feature type="domain" description="2EXR" evidence="2">
    <location>
        <begin position="108"/>
        <end position="245"/>
    </location>
</feature>
<dbReference type="Proteomes" id="UP001172101">
    <property type="component" value="Unassembled WGS sequence"/>
</dbReference>
<feature type="compositionally biased region" description="Low complexity" evidence="1">
    <location>
        <begin position="169"/>
        <end position="180"/>
    </location>
</feature>
<feature type="compositionally biased region" description="Low complexity" evidence="1">
    <location>
        <begin position="86"/>
        <end position="101"/>
    </location>
</feature>
<accession>A0AA40EA68</accession>
<keyword evidence="4" id="KW-1185">Reference proteome</keyword>
<dbReference type="PANTHER" id="PTHR35910:SF1">
    <property type="entry name" value="2EXR DOMAIN-CONTAINING PROTEIN"/>
    <property type="match status" value="1"/>
</dbReference>
<dbReference type="EMBL" id="JAUIRO010000002">
    <property type="protein sequence ID" value="KAK0728013.1"/>
    <property type="molecule type" value="Genomic_DNA"/>
</dbReference>
<name>A0AA40EA68_9PEZI</name>
<organism evidence="3 4">
    <name type="scientific">Lasiosphaeria miniovina</name>
    <dbReference type="NCBI Taxonomy" id="1954250"/>
    <lineage>
        <taxon>Eukaryota</taxon>
        <taxon>Fungi</taxon>
        <taxon>Dikarya</taxon>
        <taxon>Ascomycota</taxon>
        <taxon>Pezizomycotina</taxon>
        <taxon>Sordariomycetes</taxon>
        <taxon>Sordariomycetidae</taxon>
        <taxon>Sordariales</taxon>
        <taxon>Lasiosphaeriaceae</taxon>
        <taxon>Lasiosphaeria</taxon>
    </lineage>
</organism>
<dbReference type="AlphaFoldDB" id="A0AA40EA68"/>
<dbReference type="GeneID" id="85319098"/>
<evidence type="ECO:0000259" key="2">
    <source>
        <dbReference type="Pfam" id="PF20150"/>
    </source>
</evidence>
<feature type="region of interest" description="Disordered" evidence="1">
    <location>
        <begin position="154"/>
        <end position="191"/>
    </location>
</feature>
<comment type="caution">
    <text evidence="3">The sequence shown here is derived from an EMBL/GenBank/DDBJ whole genome shotgun (WGS) entry which is preliminary data.</text>
</comment>
<evidence type="ECO:0000256" key="1">
    <source>
        <dbReference type="SAM" id="MobiDB-lite"/>
    </source>
</evidence>
<dbReference type="Pfam" id="PF20150">
    <property type="entry name" value="2EXR"/>
    <property type="match status" value="1"/>
</dbReference>
<dbReference type="InterPro" id="IPR045518">
    <property type="entry name" value="2EXR"/>
</dbReference>
<feature type="compositionally biased region" description="Polar residues" evidence="1">
    <location>
        <begin position="157"/>
        <end position="168"/>
    </location>
</feature>
<feature type="region of interest" description="Disordered" evidence="1">
    <location>
        <begin position="86"/>
        <end position="110"/>
    </location>
</feature>
<feature type="non-terminal residue" evidence="3">
    <location>
        <position position="344"/>
    </location>
</feature>
<proteinExistence type="predicted"/>